<organism evidence="10 11">
    <name type="scientific">Mariniphaga sediminis</name>
    <dbReference type="NCBI Taxonomy" id="1628158"/>
    <lineage>
        <taxon>Bacteria</taxon>
        <taxon>Pseudomonadati</taxon>
        <taxon>Bacteroidota</taxon>
        <taxon>Bacteroidia</taxon>
        <taxon>Marinilabiliales</taxon>
        <taxon>Prolixibacteraceae</taxon>
        <taxon>Mariniphaga</taxon>
    </lineage>
</organism>
<dbReference type="HAMAP" id="MF_02040">
    <property type="entry name" value="Mrp_NBP35"/>
    <property type="match status" value="1"/>
</dbReference>
<dbReference type="Gene3D" id="3.30.300.130">
    <property type="entry name" value="Fe-S cluster assembly (FSCA)"/>
    <property type="match status" value="1"/>
</dbReference>
<gene>
    <name evidence="10" type="ORF">D1164_16980</name>
</gene>
<dbReference type="InterPro" id="IPR000808">
    <property type="entry name" value="Mrp-like_CS"/>
</dbReference>
<dbReference type="Pfam" id="PF01883">
    <property type="entry name" value="FeS_assembly_P"/>
    <property type="match status" value="1"/>
</dbReference>
<dbReference type="EMBL" id="QWET01000014">
    <property type="protein sequence ID" value="RIH64026.1"/>
    <property type="molecule type" value="Genomic_DNA"/>
</dbReference>
<dbReference type="RefSeq" id="WP_119351087.1">
    <property type="nucleotide sequence ID" value="NZ_QWET01000014.1"/>
</dbReference>
<dbReference type="InterPro" id="IPR019591">
    <property type="entry name" value="Mrp/NBP35_ATP-bd"/>
</dbReference>
<protein>
    <recommendedName>
        <fullName evidence="8">Iron-sulfur cluster carrier protein</fullName>
    </recommendedName>
</protein>
<dbReference type="GO" id="GO:0140663">
    <property type="term" value="F:ATP-dependent FeS chaperone activity"/>
    <property type="evidence" value="ECO:0007669"/>
    <property type="project" value="InterPro"/>
</dbReference>
<reference evidence="10 11" key="1">
    <citation type="journal article" date="2015" name="Int. J. Syst. Evol. Microbiol.">
        <title>Mariniphaga sediminis sp. nov., isolated from coastal sediment.</title>
        <authorList>
            <person name="Wang F.Q."/>
            <person name="Shen Q.Y."/>
            <person name="Chen G.J."/>
            <person name="Du Z.J."/>
        </authorList>
    </citation>
    <scope>NUCLEOTIDE SEQUENCE [LARGE SCALE GENOMIC DNA]</scope>
    <source>
        <strain evidence="10 11">SY21</strain>
    </source>
</reference>
<dbReference type="CDD" id="cd02037">
    <property type="entry name" value="Mrp_NBP35"/>
    <property type="match status" value="1"/>
</dbReference>
<dbReference type="GO" id="GO:0016887">
    <property type="term" value="F:ATP hydrolysis activity"/>
    <property type="evidence" value="ECO:0007669"/>
    <property type="project" value="UniProtKB-UniRule"/>
</dbReference>
<dbReference type="GO" id="GO:0046872">
    <property type="term" value="F:metal ion binding"/>
    <property type="evidence" value="ECO:0007669"/>
    <property type="project" value="UniProtKB-KW"/>
</dbReference>
<feature type="domain" description="MIP18 family-like" evidence="9">
    <location>
        <begin position="13"/>
        <end position="81"/>
    </location>
</feature>
<dbReference type="PANTHER" id="PTHR42961:SF2">
    <property type="entry name" value="IRON-SULFUR PROTEIN NUBPL"/>
    <property type="match status" value="1"/>
</dbReference>
<dbReference type="InterPro" id="IPR034904">
    <property type="entry name" value="FSCA_dom_sf"/>
</dbReference>
<name>A0A399CXT9_9BACT</name>
<dbReference type="GO" id="GO:0051539">
    <property type="term" value="F:4 iron, 4 sulfur cluster binding"/>
    <property type="evidence" value="ECO:0007669"/>
    <property type="project" value="TreeGrafter"/>
</dbReference>
<keyword evidence="5 8" id="KW-0067">ATP-binding</keyword>
<dbReference type="InterPro" id="IPR033756">
    <property type="entry name" value="YlxH/NBP35"/>
</dbReference>
<dbReference type="AlphaFoldDB" id="A0A399CXT9"/>
<comment type="caution">
    <text evidence="10">The sequence shown here is derived from an EMBL/GenBank/DDBJ whole genome shotgun (WGS) entry which is preliminary data.</text>
</comment>
<evidence type="ECO:0000256" key="7">
    <source>
        <dbReference type="ARBA" id="ARBA00023014"/>
    </source>
</evidence>
<dbReference type="GO" id="GO:0005524">
    <property type="term" value="F:ATP binding"/>
    <property type="evidence" value="ECO:0007669"/>
    <property type="project" value="UniProtKB-UniRule"/>
</dbReference>
<proteinExistence type="inferred from homology"/>
<dbReference type="Pfam" id="PF10609">
    <property type="entry name" value="ParA"/>
    <property type="match status" value="1"/>
</dbReference>
<evidence type="ECO:0000259" key="9">
    <source>
        <dbReference type="Pfam" id="PF01883"/>
    </source>
</evidence>
<dbReference type="InterPro" id="IPR027417">
    <property type="entry name" value="P-loop_NTPase"/>
</dbReference>
<sequence>MNDIPRKLIVPKNVTDALRTVKYPGSDEDVVSMDMVQEIRIAGQRVNFSLVFQKSDDPNIESLVLECEKAIKTFVGEQVEIEDNIAVKYIHNMERPVLPGVKNIVAVASGKGGVGKSTVAVNLAVALAKSGARVGLIDADIFGPSIPKMFGSEDSRPAGVKIDGRDMIVPLEKYGVKFLSIGFFVDSDSAVIWRGPMASNALKQLIMDANWGELDYMLIDLPPGTSDIHLTLVQTLPVTGAVIVTTPQDVALADVVRGASMFRSKSIDVPVLGLVENMAWFTPAELPDNKYYIFGKDGGKMLAEKLGLKLLGQIPIVQSIREGGDQGVPIAANADSVNGMAFADVAKSVMHQVHLRNIERAPTKKVKITRK</sequence>
<dbReference type="PROSITE" id="PS01215">
    <property type="entry name" value="MRP"/>
    <property type="match status" value="1"/>
</dbReference>
<evidence type="ECO:0000256" key="2">
    <source>
        <dbReference type="ARBA" id="ARBA00008205"/>
    </source>
</evidence>
<dbReference type="InterPro" id="IPR044304">
    <property type="entry name" value="NUBPL-like"/>
</dbReference>
<comment type="function">
    <text evidence="8">Binds and transfers iron-sulfur (Fe-S) clusters to target apoproteins. Can hydrolyze ATP.</text>
</comment>
<evidence type="ECO:0000313" key="10">
    <source>
        <dbReference type="EMBL" id="RIH64026.1"/>
    </source>
</evidence>
<dbReference type="FunFam" id="3.40.50.300:FF:001119">
    <property type="entry name" value="Iron-sulfur cluster carrier protein"/>
    <property type="match status" value="1"/>
</dbReference>
<comment type="subunit">
    <text evidence="8">Homodimer.</text>
</comment>
<comment type="similarity">
    <text evidence="2">In the C-terminal section; belongs to the Mrp/NBP35 ATP-binding proteins family.</text>
</comment>
<evidence type="ECO:0000256" key="6">
    <source>
        <dbReference type="ARBA" id="ARBA00023004"/>
    </source>
</evidence>
<evidence type="ECO:0000256" key="3">
    <source>
        <dbReference type="ARBA" id="ARBA00022723"/>
    </source>
</evidence>
<evidence type="ECO:0000256" key="4">
    <source>
        <dbReference type="ARBA" id="ARBA00022741"/>
    </source>
</evidence>
<evidence type="ECO:0000256" key="1">
    <source>
        <dbReference type="ARBA" id="ARBA00007352"/>
    </source>
</evidence>
<keyword evidence="8" id="KW-0378">Hydrolase</keyword>
<keyword evidence="6 8" id="KW-0408">Iron</keyword>
<evidence type="ECO:0000256" key="8">
    <source>
        <dbReference type="HAMAP-Rule" id="MF_02040"/>
    </source>
</evidence>
<evidence type="ECO:0000256" key="5">
    <source>
        <dbReference type="ARBA" id="ARBA00022840"/>
    </source>
</evidence>
<keyword evidence="4 8" id="KW-0547">Nucleotide-binding</keyword>
<keyword evidence="7 8" id="KW-0411">Iron-sulfur</keyword>
<dbReference type="OrthoDB" id="9809679at2"/>
<feature type="binding site" evidence="8">
    <location>
        <begin position="110"/>
        <end position="117"/>
    </location>
    <ligand>
        <name>ATP</name>
        <dbReference type="ChEBI" id="CHEBI:30616"/>
    </ligand>
</feature>
<dbReference type="InterPro" id="IPR002744">
    <property type="entry name" value="MIP18-like"/>
</dbReference>
<keyword evidence="11" id="KW-1185">Reference proteome</keyword>
<comment type="similarity">
    <text evidence="1">In the N-terminal section; belongs to the MIP18 family.</text>
</comment>
<keyword evidence="3 8" id="KW-0479">Metal-binding</keyword>
<dbReference type="Proteomes" id="UP000266441">
    <property type="component" value="Unassembled WGS sequence"/>
</dbReference>
<dbReference type="SUPFAM" id="SSF117916">
    <property type="entry name" value="Fe-S cluster assembly (FSCA) domain-like"/>
    <property type="match status" value="1"/>
</dbReference>
<accession>A0A399CXT9</accession>
<dbReference type="SUPFAM" id="SSF52540">
    <property type="entry name" value="P-loop containing nucleoside triphosphate hydrolases"/>
    <property type="match status" value="1"/>
</dbReference>
<evidence type="ECO:0000313" key="11">
    <source>
        <dbReference type="Proteomes" id="UP000266441"/>
    </source>
</evidence>
<dbReference type="Gene3D" id="3.40.50.300">
    <property type="entry name" value="P-loop containing nucleotide triphosphate hydrolases"/>
    <property type="match status" value="1"/>
</dbReference>
<dbReference type="PANTHER" id="PTHR42961">
    <property type="entry name" value="IRON-SULFUR PROTEIN NUBPL"/>
    <property type="match status" value="1"/>
</dbReference>
<dbReference type="GO" id="GO:0016226">
    <property type="term" value="P:iron-sulfur cluster assembly"/>
    <property type="evidence" value="ECO:0007669"/>
    <property type="project" value="InterPro"/>
</dbReference>
<comment type="similarity">
    <text evidence="8">Belongs to the Mrp/NBP35 ATP-binding proteins family.</text>
</comment>